<evidence type="ECO:0000313" key="8">
    <source>
        <dbReference type="EMBL" id="GAT97892.1"/>
    </source>
</evidence>
<dbReference type="GO" id="GO:0003677">
    <property type="term" value="F:DNA binding"/>
    <property type="evidence" value="ECO:0007669"/>
    <property type="project" value="UniProtKB-KW"/>
</dbReference>
<dbReference type="OMA" id="FNSYAML"/>
<name>A0A5K1U2A0_ENTHI</name>
<protein>
    <submittedName>
        <fullName evidence="8">Replication factor a protein 1 putative</fullName>
    </submittedName>
</protein>
<dbReference type="Proteomes" id="UP000078387">
    <property type="component" value="Unassembled WGS sequence"/>
</dbReference>
<dbReference type="Pfam" id="PF16900">
    <property type="entry name" value="REPA_OB_2"/>
    <property type="match status" value="1"/>
</dbReference>
<reference evidence="8 9" key="1">
    <citation type="submission" date="2016-05" db="EMBL/GenBank/DDBJ databases">
        <title>First whole genome sequencing of Entamoeba histolytica HM1:IMSS-clone-6.</title>
        <authorList>
            <person name="Mukherjee Avik.K."/>
            <person name="Izumyama S."/>
            <person name="Nakada-Tsukui K."/>
            <person name="Nozaki T."/>
        </authorList>
    </citation>
    <scope>NUCLEOTIDE SEQUENCE [LARGE SCALE GENOMIC DNA]</scope>
    <source>
        <strain evidence="8 9">HM1:IMSS clone 6</strain>
    </source>
</reference>
<dbReference type="FunFam" id="2.40.50.140:FF:000539">
    <property type="entry name" value="Replication protein A 70 kDa DNA-binding subunit"/>
    <property type="match status" value="1"/>
</dbReference>
<dbReference type="SUPFAM" id="SSF50249">
    <property type="entry name" value="Nucleic acid-binding proteins"/>
    <property type="match status" value="3"/>
</dbReference>
<keyword evidence="3" id="KW-0863">Zinc-finger</keyword>
<dbReference type="VEuPathDB" id="AmoebaDB:EHI8A_123840"/>
<evidence type="ECO:0000256" key="3">
    <source>
        <dbReference type="ARBA" id="ARBA00022771"/>
    </source>
</evidence>
<proteinExistence type="inferred from homology"/>
<dbReference type="InterPro" id="IPR013955">
    <property type="entry name" value="Rep_factor-A_C"/>
</dbReference>
<evidence type="ECO:0000256" key="1">
    <source>
        <dbReference type="ARBA" id="ARBA00005690"/>
    </source>
</evidence>
<comment type="similarity">
    <text evidence="1">Belongs to the replication factor A protein 1 family.</text>
</comment>
<dbReference type="VEuPathDB" id="AmoebaDB:EHI_062980"/>
<evidence type="ECO:0000259" key="6">
    <source>
        <dbReference type="Pfam" id="PF08646"/>
    </source>
</evidence>
<organism evidence="8 9">
    <name type="scientific">Entamoeba histolytica</name>
    <dbReference type="NCBI Taxonomy" id="5759"/>
    <lineage>
        <taxon>Eukaryota</taxon>
        <taxon>Amoebozoa</taxon>
        <taxon>Evosea</taxon>
        <taxon>Archamoebae</taxon>
        <taxon>Mastigamoebida</taxon>
        <taxon>Entamoebidae</taxon>
        <taxon>Entamoeba</taxon>
    </lineage>
</organism>
<evidence type="ECO:0000256" key="2">
    <source>
        <dbReference type="ARBA" id="ARBA00022723"/>
    </source>
</evidence>
<dbReference type="VEuPathDB" id="AmoebaDB:EHI7A_115310"/>
<keyword evidence="5" id="KW-0238">DNA-binding</keyword>
<dbReference type="Pfam" id="PF08646">
    <property type="entry name" value="Rep_fac-A_C"/>
    <property type="match status" value="1"/>
</dbReference>
<dbReference type="InterPro" id="IPR012340">
    <property type="entry name" value="NA-bd_OB-fold"/>
</dbReference>
<dbReference type="GO" id="GO:0008270">
    <property type="term" value="F:zinc ion binding"/>
    <property type="evidence" value="ECO:0007669"/>
    <property type="project" value="UniProtKB-KW"/>
</dbReference>
<comment type="caution">
    <text evidence="8">The sequence shown here is derived from an EMBL/GenBank/DDBJ whole genome shotgun (WGS) entry which is preliminary data.</text>
</comment>
<sequence length="588" mass="66690">MSISEGKIADVVRARKIIEPIIVQVSNVQSVEKTQDVVKAKIHDNKYQITTIFKLKDTALLKRLKDFMLIKVIQGSVHVPQNISKTLVVAISNFEIVDATLKKLINTCPLEKIDHLDKIGTAPIVRTGVPVSHQQAAPADLSKGKITPFSLLTTFGSKLIIKGRVVSKNDKFKYAKGNLFSFVLQDKDGAEIKATCFNDVCDEKFDQIKVGETYYITKADYKQSNGKGYRSAKMIDLDMIIGKYTIIQKSSDEVPMISSIVPIADLVESPVDATYDICAFLVDKGPEQTYKNEKAKVTLTFMDQSSYAVEVDFWNEDIDKTKDMENGVVYVLTSLKLKEFKYKTLTVTKATKILSNTDIEQYDEASLVNKFIQEHTTPEGITVSDLRYLANETTVEFKSGDIRTADQLYCLRKLEEKTSETSEDVKANVYGYFTMFKVDNGFCYLSCPDCKKKIVEGSTFCEKCQKDIQPMRRFIVRASIADSTSSIWVTIFDEEMKKIIGKSADEMYEINEQDSELFENLFKQLTFIECRFHLICKKDEYNGETRTRFTVNFIQVLDNIASGTEEMKSLERMANDMKNGIIGIEEEH</sequence>
<evidence type="ECO:0000313" key="9">
    <source>
        <dbReference type="Proteomes" id="UP000078387"/>
    </source>
</evidence>
<dbReference type="VEuPathDB" id="AmoebaDB:KM1_187890"/>
<feature type="domain" description="Replication protein A OB" evidence="7">
    <location>
        <begin position="263"/>
        <end position="354"/>
    </location>
</feature>
<dbReference type="AlphaFoldDB" id="A0A5K1U2A0"/>
<dbReference type="Gene3D" id="2.40.50.140">
    <property type="entry name" value="Nucleic acid-binding proteins"/>
    <property type="match status" value="3"/>
</dbReference>
<dbReference type="CDD" id="cd04476">
    <property type="entry name" value="RPA1_DBD_C"/>
    <property type="match status" value="1"/>
</dbReference>
<dbReference type="VEuPathDB" id="AmoebaDB:EHI5A_048160"/>
<dbReference type="CDD" id="cd04474">
    <property type="entry name" value="RPA1_DBD_A"/>
    <property type="match status" value="1"/>
</dbReference>
<dbReference type="PANTHER" id="PTHR47165">
    <property type="entry name" value="OS03G0429900 PROTEIN"/>
    <property type="match status" value="1"/>
</dbReference>
<dbReference type="EMBL" id="BDEQ01000001">
    <property type="protein sequence ID" value="GAT97892.1"/>
    <property type="molecule type" value="Genomic_DNA"/>
</dbReference>
<keyword evidence="2" id="KW-0479">Metal-binding</keyword>
<keyword evidence="4" id="KW-0862">Zinc</keyword>
<dbReference type="FunFam" id="2.40.50.140:FF:000041">
    <property type="entry name" value="Replication protein A subunit"/>
    <property type="match status" value="1"/>
</dbReference>
<dbReference type="InterPro" id="IPR047192">
    <property type="entry name" value="Euk_RPA1_DBD_C"/>
</dbReference>
<evidence type="ECO:0000259" key="7">
    <source>
        <dbReference type="Pfam" id="PF16900"/>
    </source>
</evidence>
<gene>
    <name evidence="8" type="ORF">CL6EHI_062980</name>
</gene>
<evidence type="ECO:0000256" key="5">
    <source>
        <dbReference type="ARBA" id="ARBA00023125"/>
    </source>
</evidence>
<dbReference type="PANTHER" id="PTHR47165:SF4">
    <property type="entry name" value="OS03G0429900 PROTEIN"/>
    <property type="match status" value="1"/>
</dbReference>
<accession>A0A5K1U2A0</accession>
<feature type="domain" description="Replication factor A C-terminal" evidence="6">
    <location>
        <begin position="429"/>
        <end position="559"/>
    </location>
</feature>
<dbReference type="InterPro" id="IPR031657">
    <property type="entry name" value="REPA_OB_2"/>
</dbReference>
<evidence type="ECO:0000256" key="4">
    <source>
        <dbReference type="ARBA" id="ARBA00022833"/>
    </source>
</evidence>